<evidence type="ECO:0000313" key="1">
    <source>
        <dbReference type="EMBL" id="AGW14119.1"/>
    </source>
</evidence>
<name>T2GD83_MEGG1</name>
<dbReference type="KEGG" id="dgg:DGI_2367"/>
<gene>
    <name evidence="1" type="ORF">DGI_2367</name>
</gene>
<proteinExistence type="predicted"/>
<protein>
    <submittedName>
        <fullName evidence="1">Uncharacterized protein</fullName>
    </submittedName>
</protein>
<accession>T2GD83</accession>
<evidence type="ECO:0000313" key="2">
    <source>
        <dbReference type="Proteomes" id="UP000016587"/>
    </source>
</evidence>
<dbReference type="HOGENOM" id="CLU_612130_0_0_7"/>
<dbReference type="STRING" id="1121448.DGI_2367"/>
<dbReference type="AlphaFoldDB" id="T2GD83"/>
<organism evidence="1 2">
    <name type="scientific">Megalodesulfovibrio gigas (strain ATCC 19364 / DSM 1382 / NCIMB 9332 / VKM B-1759)</name>
    <name type="common">Desulfovibrio gigas</name>
    <dbReference type="NCBI Taxonomy" id="1121448"/>
    <lineage>
        <taxon>Bacteria</taxon>
        <taxon>Pseudomonadati</taxon>
        <taxon>Thermodesulfobacteriota</taxon>
        <taxon>Desulfovibrionia</taxon>
        <taxon>Desulfovibrionales</taxon>
        <taxon>Desulfovibrionaceae</taxon>
        <taxon>Megalodesulfovibrio</taxon>
    </lineage>
</organism>
<reference evidence="2" key="2">
    <citation type="submission" date="2013-07" db="EMBL/GenBank/DDBJ databases">
        <authorList>
            <person name="Morais-Silva F.O."/>
            <person name="Rezende A.M."/>
            <person name="Pimentel C."/>
            <person name="Resende D.M."/>
            <person name="Santos C.I."/>
            <person name="Clemente C."/>
            <person name="de Oliveira L.M."/>
            <person name="da Silva S.M."/>
            <person name="Costa D.A."/>
            <person name="Varela-Raposo A."/>
            <person name="Horacio E.C.A."/>
            <person name="Matos M."/>
            <person name="Flores O."/>
            <person name="Ruiz J.C."/>
            <person name="Rodrigues-Pousada C."/>
        </authorList>
    </citation>
    <scope>NUCLEOTIDE SEQUENCE [LARGE SCALE GENOMIC DNA]</scope>
    <source>
        <strain evidence="2">ATCC 19364 / DSM 1382 / NCIMB 9332 / VKM B-1759</strain>
    </source>
</reference>
<dbReference type="Proteomes" id="UP000016587">
    <property type="component" value="Chromosome"/>
</dbReference>
<dbReference type="eggNOG" id="ENOG5031AF5">
    <property type="taxonomic scope" value="Bacteria"/>
</dbReference>
<dbReference type="EMBL" id="CP006585">
    <property type="protein sequence ID" value="AGW14119.1"/>
    <property type="molecule type" value="Genomic_DNA"/>
</dbReference>
<reference evidence="1 2" key="1">
    <citation type="journal article" date="2013" name="J. Bacteriol.">
        <title>Roles of HynAB and Ech, the only two hydrogenases found in the model sulfate reducer Desulfovibrio gigas.</title>
        <authorList>
            <person name="Morais-Silva F.O."/>
            <person name="Santos C.I."/>
            <person name="Rodrigues R."/>
            <person name="Pereira I.A."/>
            <person name="Rodrigues-Pousada C."/>
        </authorList>
    </citation>
    <scope>NUCLEOTIDE SEQUENCE [LARGE SCALE GENOMIC DNA]</scope>
    <source>
        <strain evidence="2">ATCC 19364 / DSM 1382 / NCIMB 9332 / VKM B-1759</strain>
    </source>
</reference>
<sequence>MSDISISLDQDALHDQVDLTILAPAHFGTADPARLPGTLRLQVQFRGGPAHAFLVERRELAVDRCSVWGRGASALLSEPFAAAVAMGPYATAPTARAVAAELVGDVTGGGLVWALEDWVLPASYTYAGDAMEGLQTLAAAAGGVVQALPAGGMRVRPRWPGGLAVIRDDATPAAARLDEDCVLSCSVAHEAGTPVDRVELSGTTSEAVMPSLEVEGSPAAGEDMVVRAYGQSGLDVWDVWTSSGRVTPLGTSRETVTERIAFSAGAGQASRVVAGELAWQWIGADAGDISVATGATDLTLADVSRHGVADITYDTVITRWLVRGCSEKTVLFVVQGTAPDGVHVVVQSAALAARDRAADPIEDPLVTSERIALLLGQAWLLEYAFDRRIITVTIPWRPLAPGDVVGLQLPSLRVHGRAWVRAVRHHAEHGGRVVTEIDAVQPIIVGG</sequence>
<keyword evidence="2" id="KW-1185">Reference proteome</keyword>
<dbReference type="PATRIC" id="fig|1121448.10.peg.2320"/>